<evidence type="ECO:0000256" key="4">
    <source>
        <dbReference type="ARBA" id="ARBA00022989"/>
    </source>
</evidence>
<keyword evidence="5 7" id="KW-0472">Membrane</keyword>
<dbReference type="Gene3D" id="1.20.1080.10">
    <property type="entry name" value="Glycerol uptake facilitator protein"/>
    <property type="match status" value="1"/>
</dbReference>
<feature type="transmembrane region" description="Helical" evidence="7">
    <location>
        <begin position="148"/>
        <end position="170"/>
    </location>
</feature>
<keyword evidence="2 6" id="KW-0813">Transport</keyword>
<protein>
    <submittedName>
        <fullName evidence="8">MIP/aquaporin family protein</fullName>
    </submittedName>
</protein>
<gene>
    <name evidence="8" type="ORF">GCM10023215_62680</name>
</gene>
<dbReference type="NCBIfam" id="TIGR00861">
    <property type="entry name" value="MIP"/>
    <property type="match status" value="1"/>
</dbReference>
<dbReference type="InterPro" id="IPR022357">
    <property type="entry name" value="MIP_CS"/>
</dbReference>
<sequence>MTDIDTRTESSAPPGLYGSRIGVRSTAATVAELIGTFVLIYGGTAVAVAATLDRPVAGPVYDSLAIPLAFGLALLVVVASIGHVSGGHVNPAVTIGLAATGAFPWRLVPAYVIAQIVGAILGALATWLTFGNPGRDEAALAATAPASGVGGATTFLVELLVTFLLVFVVVSVATDDRVHPSLAPVAVGAALAVAVFIAGPVTGGSVNPARTLGPAIVAGEFSTLWAYLLGPVVGGALAALLYHRFLAKGDKPA</sequence>
<evidence type="ECO:0000256" key="7">
    <source>
        <dbReference type="SAM" id="Phobius"/>
    </source>
</evidence>
<proteinExistence type="inferred from homology"/>
<feature type="transmembrane region" description="Helical" evidence="7">
    <location>
        <begin position="64"/>
        <end position="86"/>
    </location>
</feature>
<dbReference type="SUPFAM" id="SSF81338">
    <property type="entry name" value="Aquaporin-like"/>
    <property type="match status" value="1"/>
</dbReference>
<keyword evidence="4 7" id="KW-1133">Transmembrane helix</keyword>
<comment type="subcellular location">
    <subcellularLocation>
        <location evidence="1">Membrane</location>
        <topology evidence="1">Multi-pass membrane protein</topology>
    </subcellularLocation>
</comment>
<feature type="transmembrane region" description="Helical" evidence="7">
    <location>
        <begin position="182"/>
        <end position="204"/>
    </location>
</feature>
<keyword evidence="3 6" id="KW-0812">Transmembrane</keyword>
<dbReference type="PANTHER" id="PTHR45724">
    <property type="entry name" value="AQUAPORIN NIP2-1"/>
    <property type="match status" value="1"/>
</dbReference>
<evidence type="ECO:0000256" key="6">
    <source>
        <dbReference type="RuleBase" id="RU000477"/>
    </source>
</evidence>
<evidence type="ECO:0000313" key="9">
    <source>
        <dbReference type="Proteomes" id="UP001500325"/>
    </source>
</evidence>
<dbReference type="InterPro" id="IPR034294">
    <property type="entry name" value="Aquaporin_transptr"/>
</dbReference>
<dbReference type="InterPro" id="IPR000425">
    <property type="entry name" value="MIP"/>
</dbReference>
<dbReference type="PRINTS" id="PR00783">
    <property type="entry name" value="MINTRINSICP"/>
</dbReference>
<evidence type="ECO:0000256" key="3">
    <source>
        <dbReference type="ARBA" id="ARBA00022692"/>
    </source>
</evidence>
<feature type="transmembrane region" description="Helical" evidence="7">
    <location>
        <begin position="107"/>
        <end position="128"/>
    </location>
</feature>
<accession>A0ABP8XN89</accession>
<dbReference type="Proteomes" id="UP001500325">
    <property type="component" value="Unassembled WGS sequence"/>
</dbReference>
<dbReference type="PANTHER" id="PTHR45724:SF13">
    <property type="entry name" value="AQUAPORIN NIP1-1-RELATED"/>
    <property type="match status" value="1"/>
</dbReference>
<comment type="similarity">
    <text evidence="6">Belongs to the MIP/aquaporin (TC 1.A.8) family.</text>
</comment>
<organism evidence="8 9">
    <name type="scientific">Pseudonocardia yuanmonensis</name>
    <dbReference type="NCBI Taxonomy" id="1095914"/>
    <lineage>
        <taxon>Bacteria</taxon>
        <taxon>Bacillati</taxon>
        <taxon>Actinomycetota</taxon>
        <taxon>Actinomycetes</taxon>
        <taxon>Pseudonocardiales</taxon>
        <taxon>Pseudonocardiaceae</taxon>
        <taxon>Pseudonocardia</taxon>
    </lineage>
</organism>
<evidence type="ECO:0000256" key="1">
    <source>
        <dbReference type="ARBA" id="ARBA00004141"/>
    </source>
</evidence>
<feature type="transmembrane region" description="Helical" evidence="7">
    <location>
        <begin position="224"/>
        <end position="242"/>
    </location>
</feature>
<dbReference type="RefSeq" id="WP_345384412.1">
    <property type="nucleotide sequence ID" value="NZ_BAABIC010000032.1"/>
</dbReference>
<name>A0ABP8XN89_9PSEU</name>
<dbReference type="Pfam" id="PF00230">
    <property type="entry name" value="MIP"/>
    <property type="match status" value="1"/>
</dbReference>
<reference evidence="9" key="1">
    <citation type="journal article" date="2019" name="Int. J. Syst. Evol. Microbiol.">
        <title>The Global Catalogue of Microorganisms (GCM) 10K type strain sequencing project: providing services to taxonomists for standard genome sequencing and annotation.</title>
        <authorList>
            <consortium name="The Broad Institute Genomics Platform"/>
            <consortium name="The Broad Institute Genome Sequencing Center for Infectious Disease"/>
            <person name="Wu L."/>
            <person name="Ma J."/>
        </authorList>
    </citation>
    <scope>NUCLEOTIDE SEQUENCE [LARGE SCALE GENOMIC DNA]</scope>
    <source>
        <strain evidence="9">JCM 18055</strain>
    </source>
</reference>
<dbReference type="PROSITE" id="PS00221">
    <property type="entry name" value="MIP"/>
    <property type="match status" value="1"/>
</dbReference>
<comment type="caution">
    <text evidence="8">The sequence shown here is derived from an EMBL/GenBank/DDBJ whole genome shotgun (WGS) entry which is preliminary data.</text>
</comment>
<evidence type="ECO:0000313" key="8">
    <source>
        <dbReference type="EMBL" id="GAA4711698.1"/>
    </source>
</evidence>
<feature type="transmembrane region" description="Helical" evidence="7">
    <location>
        <begin position="30"/>
        <end position="52"/>
    </location>
</feature>
<evidence type="ECO:0000256" key="5">
    <source>
        <dbReference type="ARBA" id="ARBA00023136"/>
    </source>
</evidence>
<dbReference type="InterPro" id="IPR023271">
    <property type="entry name" value="Aquaporin-like"/>
</dbReference>
<evidence type="ECO:0000256" key="2">
    <source>
        <dbReference type="ARBA" id="ARBA00022448"/>
    </source>
</evidence>
<dbReference type="EMBL" id="BAABIC010000032">
    <property type="protein sequence ID" value="GAA4711698.1"/>
    <property type="molecule type" value="Genomic_DNA"/>
</dbReference>
<keyword evidence="9" id="KW-1185">Reference proteome</keyword>